<sequence length="339" mass="36680">MAISTNVVGDISYKGIGRIVKKLLKNGNYKLCAAKFGQPFTIPQHQTVTAKWRRYDNFPQAVAPVSEGVTPPGRKMAATDISATMQQFADWVEISDVLWFTHEDSIPDVAVEKCGIQIGETLEVVTISTLKSDSNVSYANNVASRSLVNSPVLPGDLKRIERSLNTNKAEMITSMIKASEKVSTESVDPAFIAMGHTNLKADLEAAEGWTPVKNYADSGNKIHPSEAGAIGVFRFVLTPLFTPWLAAGAASVDYLSNGNIINVPAASDVYPIIITATDAYGVVRLQGFDAVKPHVVMPTASIVDPCAQRGLVSWLTWYTAVVLNSSWLVRYEVCATAMP</sequence>
<dbReference type="NCBIfam" id="TIGR04387">
    <property type="entry name" value="capsid_maj_N4"/>
    <property type="match status" value="1"/>
</dbReference>
<reference evidence="1" key="1">
    <citation type="submission" date="2020-03" db="EMBL/GenBank/DDBJ databases">
        <title>The deep terrestrial virosphere.</title>
        <authorList>
            <person name="Holmfeldt K."/>
            <person name="Nilsson E."/>
            <person name="Simone D."/>
            <person name="Lopez-Fernandez M."/>
            <person name="Wu X."/>
            <person name="de Brujin I."/>
            <person name="Lundin D."/>
            <person name="Andersson A."/>
            <person name="Bertilsson S."/>
            <person name="Dopson M."/>
        </authorList>
    </citation>
    <scope>NUCLEOTIDE SEQUENCE</scope>
    <source>
        <strain evidence="1">TM448A00839</strain>
    </source>
</reference>
<dbReference type="EMBL" id="MT144072">
    <property type="protein sequence ID" value="QJA48129.1"/>
    <property type="molecule type" value="Genomic_DNA"/>
</dbReference>
<organism evidence="1">
    <name type="scientific">viral metagenome</name>
    <dbReference type="NCBI Taxonomy" id="1070528"/>
    <lineage>
        <taxon>unclassified sequences</taxon>
        <taxon>metagenomes</taxon>
        <taxon>organismal metagenomes</taxon>
    </lineage>
</organism>
<gene>
    <name evidence="1" type="ORF">TM448A00839_0012</name>
</gene>
<protein>
    <submittedName>
        <fullName evidence="1">Putative capsid protein</fullName>
    </submittedName>
</protein>
<dbReference type="AlphaFoldDB" id="A0A6H1ZKZ0"/>
<proteinExistence type="predicted"/>
<accession>A0A6H1ZKZ0</accession>
<evidence type="ECO:0000313" key="1">
    <source>
        <dbReference type="EMBL" id="QJA48129.1"/>
    </source>
</evidence>
<name>A0A6H1ZKZ0_9ZZZZ</name>